<comment type="catalytic activity">
    <reaction evidence="6 7">
        <text>carbamoyl phosphate + L-aspartate = N-carbamoyl-L-aspartate + phosphate + H(+)</text>
        <dbReference type="Rhea" id="RHEA:20013"/>
        <dbReference type="ChEBI" id="CHEBI:15378"/>
        <dbReference type="ChEBI" id="CHEBI:29991"/>
        <dbReference type="ChEBI" id="CHEBI:32814"/>
        <dbReference type="ChEBI" id="CHEBI:43474"/>
        <dbReference type="ChEBI" id="CHEBI:58228"/>
        <dbReference type="EC" id="2.1.3.2"/>
    </reaction>
</comment>
<dbReference type="HAMAP" id="MF_00001">
    <property type="entry name" value="Asp_carb_tr"/>
    <property type="match status" value="1"/>
</dbReference>
<dbReference type="SUPFAM" id="SSF53671">
    <property type="entry name" value="Aspartate/ornithine carbamoyltransferase"/>
    <property type="match status" value="1"/>
</dbReference>
<feature type="binding site" evidence="7">
    <location>
        <position position="224"/>
    </location>
    <ligand>
        <name>L-aspartate</name>
        <dbReference type="ChEBI" id="CHEBI:29991"/>
    </ligand>
</feature>
<dbReference type="InterPro" id="IPR006130">
    <property type="entry name" value="Asp/Orn_carbamoylTrfase"/>
</dbReference>
<evidence type="ECO:0000256" key="7">
    <source>
        <dbReference type="HAMAP-Rule" id="MF_00001"/>
    </source>
</evidence>
<feature type="binding site" evidence="7">
    <location>
        <position position="129"/>
    </location>
    <ligand>
        <name>carbamoyl phosphate</name>
        <dbReference type="ChEBI" id="CHEBI:58228"/>
    </ligand>
</feature>
<organism evidence="10 11">
    <name type="scientific">Arcanobacterium hippocoleae</name>
    <dbReference type="NCBI Taxonomy" id="149017"/>
    <lineage>
        <taxon>Bacteria</taxon>
        <taxon>Bacillati</taxon>
        <taxon>Actinomycetota</taxon>
        <taxon>Actinomycetes</taxon>
        <taxon>Actinomycetales</taxon>
        <taxon>Actinomycetaceae</taxon>
        <taxon>Arcanobacterium</taxon>
    </lineage>
</organism>
<comment type="similarity">
    <text evidence="2 7">Belongs to the aspartate/ornithine carbamoyltransferase superfamily. ATCase family.</text>
</comment>
<keyword evidence="3 7" id="KW-0808">Transferase</keyword>
<gene>
    <name evidence="7" type="primary">pyrB</name>
    <name evidence="10" type="ORF">J2S36_000709</name>
</gene>
<feature type="binding site" evidence="7">
    <location>
        <position position="52"/>
    </location>
    <ligand>
        <name>carbamoyl phosphate</name>
        <dbReference type="ChEBI" id="CHEBI:58228"/>
    </ligand>
</feature>
<comment type="function">
    <text evidence="5 7">Catalyzes the condensation of carbamoyl phosphate and aspartate to form carbamoyl aspartate and inorganic phosphate, the committed step in the de novo pyrimidine nucleotide biosynthesis pathway.</text>
</comment>
<comment type="subunit">
    <text evidence="7">Heterododecamer (2C3:3R2) of six catalytic PyrB chains organized as two trimers (C3), and six regulatory PyrI chains organized as three dimers (R2).</text>
</comment>
<evidence type="ECO:0000256" key="3">
    <source>
        <dbReference type="ARBA" id="ARBA00022679"/>
    </source>
</evidence>
<dbReference type="InterPro" id="IPR036901">
    <property type="entry name" value="Asp/Orn_carbamoylTrfase_sf"/>
</dbReference>
<dbReference type="Pfam" id="PF00185">
    <property type="entry name" value="OTCace"/>
    <property type="match status" value="1"/>
</dbReference>
<feature type="domain" description="Aspartate/ornithine carbamoyltransferase carbamoyl-P binding" evidence="9">
    <location>
        <begin position="2"/>
        <end position="141"/>
    </location>
</feature>
<sequence length="369" mass="40399">MRSIIDITDLSVTEITKLIEASLQILHDPQAYQNNAAGKILATLFYEPSTRTRLSFESAMYGIGGQVISVAAASNSSAVKGETISDTLQVVSNYADIVAIRHPNDGAALVAAQAASVPVINAGDGSHLHPTQTLADLLTIYRHFGRLSGLTIVCVGDLLYGRTVHSLLHALARYENNRFVLVSPDELRLPADLRNSLNQAGILVEETASLAQAIVHADVIYMTRVQQERFADKAEYERLKDSFRLDPKMMKNAPETAIVLHPLPRVNEIAKGLDQDPRAKYFEQTLNGKLIRTALIDFLLADAANDPQPNPRPELLDAVCLTNARAGADAPESLQSCVNKRCVSHIEREIEIWAKQPGNICVYCDGLLR</sequence>
<evidence type="ECO:0000259" key="9">
    <source>
        <dbReference type="Pfam" id="PF02729"/>
    </source>
</evidence>
<dbReference type="RefSeq" id="WP_309955633.1">
    <property type="nucleotide sequence ID" value="NZ_JAVDUJ010000001.1"/>
</dbReference>
<accession>A0ABU1T2R6</accession>
<dbReference type="EMBL" id="JAVDUJ010000001">
    <property type="protein sequence ID" value="MDR6939166.1"/>
    <property type="molecule type" value="Genomic_DNA"/>
</dbReference>
<evidence type="ECO:0000313" key="11">
    <source>
        <dbReference type="Proteomes" id="UP001266099"/>
    </source>
</evidence>
<reference evidence="10 11" key="1">
    <citation type="submission" date="2023-07" db="EMBL/GenBank/DDBJ databases">
        <title>Sequencing the genomes of 1000 actinobacteria strains.</title>
        <authorList>
            <person name="Klenk H.-P."/>
        </authorList>
    </citation>
    <scope>NUCLEOTIDE SEQUENCE [LARGE SCALE GENOMIC DNA]</scope>
    <source>
        <strain evidence="10 11">DSM 15539</strain>
    </source>
</reference>
<dbReference type="PRINTS" id="PR00100">
    <property type="entry name" value="AOTCASE"/>
</dbReference>
<feature type="binding site" evidence="7">
    <location>
        <position position="263"/>
    </location>
    <ligand>
        <name>carbamoyl phosphate</name>
        <dbReference type="ChEBI" id="CHEBI:58228"/>
    </ligand>
</feature>
<dbReference type="PANTHER" id="PTHR45753:SF6">
    <property type="entry name" value="ASPARTATE CARBAMOYLTRANSFERASE"/>
    <property type="match status" value="1"/>
</dbReference>
<feature type="binding site" evidence="7">
    <location>
        <position position="80"/>
    </location>
    <ligand>
        <name>L-aspartate</name>
        <dbReference type="ChEBI" id="CHEBI:29991"/>
    </ligand>
</feature>
<dbReference type="NCBIfam" id="TIGR00670">
    <property type="entry name" value="asp_carb_tr"/>
    <property type="match status" value="1"/>
</dbReference>
<feature type="domain" description="Aspartate/ornithine carbamoyltransferase Asp/Orn-binding" evidence="8">
    <location>
        <begin position="149"/>
        <end position="298"/>
    </location>
</feature>
<proteinExistence type="inferred from homology"/>
<keyword evidence="11" id="KW-1185">Reference proteome</keyword>
<evidence type="ECO:0000256" key="4">
    <source>
        <dbReference type="ARBA" id="ARBA00022975"/>
    </source>
</evidence>
<dbReference type="Gene3D" id="3.40.50.1370">
    <property type="entry name" value="Aspartate/ornithine carbamoyltransferase"/>
    <property type="match status" value="2"/>
</dbReference>
<dbReference type="Proteomes" id="UP001266099">
    <property type="component" value="Unassembled WGS sequence"/>
</dbReference>
<dbReference type="NCBIfam" id="NF002032">
    <property type="entry name" value="PRK00856.1"/>
    <property type="match status" value="1"/>
</dbReference>
<name>A0ABU1T2R6_9ACTO</name>
<comment type="caution">
    <text evidence="10">The sequence shown here is derived from an EMBL/GenBank/DDBJ whole genome shotgun (WGS) entry which is preliminary data.</text>
</comment>
<dbReference type="PROSITE" id="PS00097">
    <property type="entry name" value="CARBAMOYLTRANSFERASE"/>
    <property type="match status" value="1"/>
</dbReference>
<dbReference type="GO" id="GO:0004070">
    <property type="term" value="F:aspartate carbamoyltransferase activity"/>
    <property type="evidence" value="ECO:0007669"/>
    <property type="project" value="UniProtKB-EC"/>
</dbReference>
<evidence type="ECO:0000256" key="5">
    <source>
        <dbReference type="ARBA" id="ARBA00043884"/>
    </source>
</evidence>
<dbReference type="PRINTS" id="PR00101">
    <property type="entry name" value="ATCASE"/>
</dbReference>
<evidence type="ECO:0000256" key="2">
    <source>
        <dbReference type="ARBA" id="ARBA00008896"/>
    </source>
</evidence>
<evidence type="ECO:0000256" key="1">
    <source>
        <dbReference type="ARBA" id="ARBA00004852"/>
    </source>
</evidence>
<keyword evidence="4 7" id="KW-0665">Pyrimidine biosynthesis</keyword>
<comment type="pathway">
    <text evidence="1 7">Pyrimidine metabolism; UMP biosynthesis via de novo pathway; (S)-dihydroorotate from bicarbonate: step 2/3.</text>
</comment>
<feature type="binding site" evidence="7">
    <location>
        <position position="162"/>
    </location>
    <ligand>
        <name>L-aspartate</name>
        <dbReference type="ChEBI" id="CHEBI:29991"/>
    </ligand>
</feature>
<feature type="binding site" evidence="7">
    <location>
        <position position="132"/>
    </location>
    <ligand>
        <name>carbamoyl phosphate</name>
        <dbReference type="ChEBI" id="CHEBI:58228"/>
    </ligand>
</feature>
<dbReference type="EC" id="2.1.3.2" evidence="7"/>
<dbReference type="InterPro" id="IPR002082">
    <property type="entry name" value="Asp_carbamoyltransf"/>
</dbReference>
<dbReference type="InterPro" id="IPR006132">
    <property type="entry name" value="Asp/Orn_carbamoyltranf_P-bd"/>
</dbReference>
<evidence type="ECO:0000313" key="10">
    <source>
        <dbReference type="EMBL" id="MDR6939166.1"/>
    </source>
</evidence>
<evidence type="ECO:0000256" key="6">
    <source>
        <dbReference type="ARBA" id="ARBA00048859"/>
    </source>
</evidence>
<protein>
    <recommendedName>
        <fullName evidence="7">Aspartate carbamoyltransferase</fullName>
        <ecNumber evidence="7">2.1.3.2</ecNumber>
    </recommendedName>
    <alternativeName>
        <fullName evidence="7">Aspartate transcarbamylase</fullName>
        <shortName evidence="7">ATCase</shortName>
    </alternativeName>
</protein>
<dbReference type="PANTHER" id="PTHR45753">
    <property type="entry name" value="ORNITHINE CARBAMOYLTRANSFERASE, MITOCHONDRIAL"/>
    <property type="match status" value="1"/>
</dbReference>
<dbReference type="InterPro" id="IPR006131">
    <property type="entry name" value="Asp_carbamoyltransf_Asp/Orn-bd"/>
</dbReference>
<feature type="binding site" evidence="7">
    <location>
        <position position="51"/>
    </location>
    <ligand>
        <name>carbamoyl phosphate</name>
        <dbReference type="ChEBI" id="CHEBI:58228"/>
    </ligand>
</feature>
<feature type="binding site" evidence="7">
    <location>
        <position position="101"/>
    </location>
    <ligand>
        <name>carbamoyl phosphate</name>
        <dbReference type="ChEBI" id="CHEBI:58228"/>
    </ligand>
</feature>
<dbReference type="Pfam" id="PF02729">
    <property type="entry name" value="OTCace_N"/>
    <property type="match status" value="1"/>
</dbReference>
<evidence type="ECO:0000259" key="8">
    <source>
        <dbReference type="Pfam" id="PF00185"/>
    </source>
</evidence>
<feature type="binding site" evidence="7">
    <location>
        <position position="264"/>
    </location>
    <ligand>
        <name>carbamoyl phosphate</name>
        <dbReference type="ChEBI" id="CHEBI:58228"/>
    </ligand>
</feature>